<sequence length="192" mass="21228">MARVGSVDFTASYHGPHQRAQYWREVINRETWEHAFHPLNERLPRPSYKDLKSASKDAQLHTVQLLRNSFQVGRDDFGMSYLDGRQRPTGMPKDETRPANATFTSIPQGEAPVKTATLPLGVRAHRSSGALQMAATLAAARGESDFGRSDRLPTVRAPAYSNRLAGWGSTSAPLLRAGETRRAPSFSRILNA</sequence>
<gene>
    <name evidence="1" type="ORF">EVOR1521_LOCUS3400</name>
</gene>
<dbReference type="EMBL" id="CAUJNA010000206">
    <property type="protein sequence ID" value="CAJ1373642.1"/>
    <property type="molecule type" value="Genomic_DNA"/>
</dbReference>
<proteinExistence type="predicted"/>
<evidence type="ECO:0000313" key="1">
    <source>
        <dbReference type="EMBL" id="CAJ1373642.1"/>
    </source>
</evidence>
<protein>
    <submittedName>
        <fullName evidence="1">Uncharacterized protein</fullName>
    </submittedName>
</protein>
<dbReference type="AlphaFoldDB" id="A0AA36HS36"/>
<reference evidence="1" key="1">
    <citation type="submission" date="2023-08" db="EMBL/GenBank/DDBJ databases">
        <authorList>
            <person name="Chen Y."/>
            <person name="Shah S."/>
            <person name="Dougan E. K."/>
            <person name="Thang M."/>
            <person name="Chan C."/>
        </authorList>
    </citation>
    <scope>NUCLEOTIDE SEQUENCE</scope>
</reference>
<keyword evidence="2" id="KW-1185">Reference proteome</keyword>
<comment type="caution">
    <text evidence="1">The sequence shown here is derived from an EMBL/GenBank/DDBJ whole genome shotgun (WGS) entry which is preliminary data.</text>
</comment>
<dbReference type="Proteomes" id="UP001178507">
    <property type="component" value="Unassembled WGS sequence"/>
</dbReference>
<name>A0AA36HS36_9DINO</name>
<organism evidence="1 2">
    <name type="scientific">Effrenium voratum</name>
    <dbReference type="NCBI Taxonomy" id="2562239"/>
    <lineage>
        <taxon>Eukaryota</taxon>
        <taxon>Sar</taxon>
        <taxon>Alveolata</taxon>
        <taxon>Dinophyceae</taxon>
        <taxon>Suessiales</taxon>
        <taxon>Symbiodiniaceae</taxon>
        <taxon>Effrenium</taxon>
    </lineage>
</organism>
<accession>A0AA36HS36</accession>
<evidence type="ECO:0000313" key="2">
    <source>
        <dbReference type="Proteomes" id="UP001178507"/>
    </source>
</evidence>